<evidence type="ECO:0000313" key="2">
    <source>
        <dbReference type="EMBL" id="TRW94325.1"/>
    </source>
</evidence>
<dbReference type="InterPro" id="IPR045584">
    <property type="entry name" value="Pilin-like"/>
</dbReference>
<evidence type="ECO:0000256" key="1">
    <source>
        <dbReference type="SAM" id="Phobius"/>
    </source>
</evidence>
<keyword evidence="1" id="KW-0472">Membrane</keyword>
<protein>
    <submittedName>
        <fullName evidence="2">Type II secretion system protein</fullName>
    </submittedName>
</protein>
<feature type="transmembrane region" description="Helical" evidence="1">
    <location>
        <begin position="12"/>
        <end position="32"/>
    </location>
</feature>
<accession>A0ABY3C9K6</accession>
<comment type="caution">
    <text evidence="2">The sequence shown here is derived from an EMBL/GenBank/DDBJ whole genome shotgun (WGS) entry which is preliminary data.</text>
</comment>
<dbReference type="SUPFAM" id="SSF54523">
    <property type="entry name" value="Pili subunits"/>
    <property type="match status" value="1"/>
</dbReference>
<keyword evidence="1" id="KW-0812">Transmembrane</keyword>
<keyword evidence="1" id="KW-1133">Transmembrane helix</keyword>
<dbReference type="InterPro" id="IPR012902">
    <property type="entry name" value="N_methyl_site"/>
</dbReference>
<dbReference type="Proteomes" id="UP000733744">
    <property type="component" value="Unassembled WGS sequence"/>
</dbReference>
<dbReference type="Pfam" id="PF07963">
    <property type="entry name" value="N_methyl"/>
    <property type="match status" value="1"/>
</dbReference>
<gene>
    <name evidence="2" type="ORF">EKO24_012040</name>
</gene>
<name>A0ABY3C9K6_9GAMM</name>
<dbReference type="Gene3D" id="3.30.700.10">
    <property type="entry name" value="Glycoprotein, Type 4 Pilin"/>
    <property type="match status" value="1"/>
</dbReference>
<evidence type="ECO:0000313" key="3">
    <source>
        <dbReference type="Proteomes" id="UP000733744"/>
    </source>
</evidence>
<dbReference type="PROSITE" id="PS00409">
    <property type="entry name" value="PROKAR_NTER_METHYL"/>
    <property type="match status" value="1"/>
</dbReference>
<dbReference type="NCBIfam" id="TIGR02532">
    <property type="entry name" value="IV_pilin_GFxxxE"/>
    <property type="match status" value="1"/>
</dbReference>
<sequence>MKQQTIAKQQGFTLIELVMVIVILGILSATALPKFVNLGSDARKVAIQAVEGSMRATNSIIYAKAALANALGASGTPTVNGVSISTVYGFATNVTNLVAVMDISTSDFDTSTTTNVIFHKGAADGGTACRVTYAPATATTAPTYTTLNTGC</sequence>
<keyword evidence="3" id="KW-1185">Reference proteome</keyword>
<organism evidence="2 3">
    <name type="scientific">Candidatus Methylobacter oryzae</name>
    <dbReference type="NCBI Taxonomy" id="2497749"/>
    <lineage>
        <taxon>Bacteria</taxon>
        <taxon>Pseudomonadati</taxon>
        <taxon>Pseudomonadota</taxon>
        <taxon>Gammaproteobacteria</taxon>
        <taxon>Methylococcales</taxon>
        <taxon>Methylococcaceae</taxon>
        <taxon>Methylobacter</taxon>
    </lineage>
</organism>
<dbReference type="EMBL" id="RYFG02000099">
    <property type="protein sequence ID" value="TRW94325.1"/>
    <property type="molecule type" value="Genomic_DNA"/>
</dbReference>
<reference evidence="2 3" key="1">
    <citation type="journal article" date="2019" name="Antonie Van Leeuwenhoek">
        <title>Description of 'Ca. Methylobacter oryzae' KRF1, a novel species from the environmentally important Methylobacter clade 2.</title>
        <authorList>
            <person name="Khatri K."/>
            <person name="Mohite J.A."/>
            <person name="Pandit P.S."/>
            <person name="Bahulikar R."/>
            <person name="Rahalkar M.C."/>
        </authorList>
    </citation>
    <scope>NUCLEOTIDE SEQUENCE [LARGE SCALE GENOMIC DNA]</scope>
    <source>
        <strain evidence="2 3">KRF1</strain>
    </source>
</reference>
<proteinExistence type="predicted"/>
<dbReference type="RefSeq" id="WP_127029225.1">
    <property type="nucleotide sequence ID" value="NZ_RYFG02000099.1"/>
</dbReference>